<evidence type="ECO:0000256" key="3">
    <source>
        <dbReference type="ARBA" id="ARBA00023163"/>
    </source>
</evidence>
<name>A0A8S9ZNZ1_9BILA</name>
<organism evidence="7 8">
    <name type="scientific">Meloidogyne graminicola</name>
    <dbReference type="NCBI Taxonomy" id="189291"/>
    <lineage>
        <taxon>Eukaryota</taxon>
        <taxon>Metazoa</taxon>
        <taxon>Ecdysozoa</taxon>
        <taxon>Nematoda</taxon>
        <taxon>Chromadorea</taxon>
        <taxon>Rhabditida</taxon>
        <taxon>Tylenchina</taxon>
        <taxon>Tylenchomorpha</taxon>
        <taxon>Tylenchoidea</taxon>
        <taxon>Meloidogynidae</taxon>
        <taxon>Meloidogyninae</taxon>
        <taxon>Meloidogyne</taxon>
    </lineage>
</organism>
<feature type="domain" description="Plus3" evidence="6">
    <location>
        <begin position="29"/>
        <end position="156"/>
    </location>
</feature>
<reference evidence="7" key="1">
    <citation type="journal article" date="2020" name="Ecol. Evol.">
        <title>Genome structure and content of the rice root-knot nematode (Meloidogyne graminicola).</title>
        <authorList>
            <person name="Phan N.T."/>
            <person name="Danchin E.G.J."/>
            <person name="Klopp C."/>
            <person name="Perfus-Barbeoch L."/>
            <person name="Kozlowski D.K."/>
            <person name="Koutsovoulos G.D."/>
            <person name="Lopez-Roques C."/>
            <person name="Bouchez O."/>
            <person name="Zahm M."/>
            <person name="Besnard G."/>
            <person name="Bellafiore S."/>
        </authorList>
    </citation>
    <scope>NUCLEOTIDE SEQUENCE</scope>
    <source>
        <strain evidence="7">VN-18</strain>
    </source>
</reference>
<dbReference type="AlphaFoldDB" id="A0A8S9ZNZ1"/>
<keyword evidence="4" id="KW-0539">Nucleus</keyword>
<dbReference type="SMART" id="SM00719">
    <property type="entry name" value="Plus3"/>
    <property type="match status" value="2"/>
</dbReference>
<evidence type="ECO:0000256" key="4">
    <source>
        <dbReference type="ARBA" id="ARBA00023242"/>
    </source>
</evidence>
<keyword evidence="8" id="KW-1185">Reference proteome</keyword>
<dbReference type="Pfam" id="PF03126">
    <property type="entry name" value="Plus-3"/>
    <property type="match status" value="2"/>
</dbReference>
<dbReference type="Proteomes" id="UP000605970">
    <property type="component" value="Unassembled WGS sequence"/>
</dbReference>
<comment type="subcellular location">
    <subcellularLocation>
        <location evidence="1">Nucleus</location>
    </subcellularLocation>
</comment>
<evidence type="ECO:0000256" key="5">
    <source>
        <dbReference type="SAM" id="MobiDB-lite"/>
    </source>
</evidence>
<dbReference type="GO" id="GO:1990269">
    <property type="term" value="F:RNA polymerase II C-terminal domain phosphoserine binding"/>
    <property type="evidence" value="ECO:0007669"/>
    <property type="project" value="TreeGrafter"/>
</dbReference>
<keyword evidence="3" id="KW-0804">Transcription</keyword>
<proteinExistence type="predicted"/>
<comment type="caution">
    <text evidence="7">The sequence shown here is derived from an EMBL/GenBank/DDBJ whole genome shotgun (WGS) entry which is preliminary data.</text>
</comment>
<evidence type="ECO:0000313" key="7">
    <source>
        <dbReference type="EMBL" id="KAF7635257.1"/>
    </source>
</evidence>
<gene>
    <name evidence="7" type="ORF">Mgra_00005373</name>
</gene>
<evidence type="ECO:0000259" key="6">
    <source>
        <dbReference type="PROSITE" id="PS51360"/>
    </source>
</evidence>
<dbReference type="Gene3D" id="3.90.70.200">
    <property type="entry name" value="Plus-3 domain"/>
    <property type="match status" value="2"/>
</dbReference>
<feature type="region of interest" description="Disordered" evidence="5">
    <location>
        <begin position="465"/>
        <end position="484"/>
    </location>
</feature>
<evidence type="ECO:0000256" key="1">
    <source>
        <dbReference type="ARBA" id="ARBA00004123"/>
    </source>
</evidence>
<evidence type="ECO:0000313" key="8">
    <source>
        <dbReference type="Proteomes" id="UP000605970"/>
    </source>
</evidence>
<dbReference type="OrthoDB" id="166375at2759"/>
<dbReference type="GO" id="GO:0003677">
    <property type="term" value="F:DNA binding"/>
    <property type="evidence" value="ECO:0007669"/>
    <property type="project" value="InterPro"/>
</dbReference>
<protein>
    <submittedName>
        <fullName evidence="7">Plus3 domain-containing protein</fullName>
    </submittedName>
</protein>
<accession>A0A8S9ZNZ1</accession>
<dbReference type="PROSITE" id="PS51360">
    <property type="entry name" value="PLUS3"/>
    <property type="match status" value="2"/>
</dbReference>
<dbReference type="GO" id="GO:0016593">
    <property type="term" value="C:Cdc73/Paf1 complex"/>
    <property type="evidence" value="ECO:0007669"/>
    <property type="project" value="TreeGrafter"/>
</dbReference>
<dbReference type="InterPro" id="IPR036128">
    <property type="entry name" value="Plus3-like_sf"/>
</dbReference>
<dbReference type="PANTHER" id="PTHR13115">
    <property type="entry name" value="RNA POLYMERASE-ASSOCIATED PROTEIN RTF1 HOMOLOG"/>
    <property type="match status" value="1"/>
</dbReference>
<dbReference type="EMBL" id="JABEBT010000045">
    <property type="protein sequence ID" value="KAF7635257.1"/>
    <property type="molecule type" value="Genomic_DNA"/>
</dbReference>
<dbReference type="InterPro" id="IPR004343">
    <property type="entry name" value="Plus-3_dom"/>
</dbReference>
<dbReference type="PANTHER" id="PTHR13115:SF14">
    <property type="entry name" value="ZINC FINGER CCCH DOMAIN-CONTAINING PROTEIN 19"/>
    <property type="match status" value="1"/>
</dbReference>
<keyword evidence="2" id="KW-0805">Transcription regulation</keyword>
<sequence>MNISNESNFEDGMQECVFTNNSLEFRFTDGPSEKIRACILGRERLLKLFATPYFARTVVNCFVRFVDQNNSDDSKFKIARVTSVLDGPDHGYYNDNIRTLLQLDDKSEVSFDVISEEPAMEDEIQNWLRSLLRKNIPTPTIAELDDKISEISLALSWPFSPSEKQMELDNNGSNEKAGWQYLNSDFELNNNVGQTVTTNGIECLENGNECQIEQGVAENIVIDGTTGEQLIKYEELLEIFLRRSQLIRIIQQQNFSKTVIGSFVRFLYSLPSSPRTELSLSKDKLRYKIMQIVGVHKCEEPYFVGRTSVDKELKIECDKVIIHCKISSVSDSVPTKEEFDGWMSTISNKHSESTIPSIHFIKSKALEIKTSIDAEKDKDNNNIVHSTPEQNKNVLHLEIPKTIVSKLHTRSQNNTPNKSRVATTTLLAPRISFSSPAIIDNPTTSSSTQRPKGFEIFKRLKNGLSEEHSAKKTSRKEQPLKTNPQKDEEFLFNNGFNKKVEVLILKEEVDKSFEFAMFEISKKLVKFNKCLNNKATKQSRKRAYTSGDNKCGNLQNNSVKGNCSNVNIGGTIKNVEGKNLKITSSGGLQQQRNPLLPNKLKMEVIEIDESNG</sequence>
<evidence type="ECO:0000256" key="2">
    <source>
        <dbReference type="ARBA" id="ARBA00023015"/>
    </source>
</evidence>
<feature type="domain" description="Plus3" evidence="6">
    <location>
        <begin position="230"/>
        <end position="373"/>
    </location>
</feature>
<dbReference type="SUPFAM" id="SSF159042">
    <property type="entry name" value="Plus3-like"/>
    <property type="match status" value="2"/>
</dbReference>